<dbReference type="Proteomes" id="UP000664032">
    <property type="component" value="Unassembled WGS sequence"/>
</dbReference>
<gene>
    <name evidence="1" type="ORF">JR316_0011059</name>
</gene>
<accession>A0ACB8GP08</accession>
<name>A0ACB8GP08_PSICU</name>
<organism evidence="1 2">
    <name type="scientific">Psilocybe cubensis</name>
    <name type="common">Psychedelic mushroom</name>
    <name type="synonym">Stropharia cubensis</name>
    <dbReference type="NCBI Taxonomy" id="181762"/>
    <lineage>
        <taxon>Eukaryota</taxon>
        <taxon>Fungi</taxon>
        <taxon>Dikarya</taxon>
        <taxon>Basidiomycota</taxon>
        <taxon>Agaricomycotina</taxon>
        <taxon>Agaricomycetes</taxon>
        <taxon>Agaricomycetidae</taxon>
        <taxon>Agaricales</taxon>
        <taxon>Agaricineae</taxon>
        <taxon>Strophariaceae</taxon>
        <taxon>Psilocybe</taxon>
    </lineage>
</organism>
<reference evidence="1" key="1">
    <citation type="submission" date="2021-10" db="EMBL/GenBank/DDBJ databases">
        <title>Psilocybe cubensis genome.</title>
        <authorList>
            <person name="Mckernan K.J."/>
            <person name="Crawford S."/>
            <person name="Trippe A."/>
            <person name="Kane L.T."/>
            <person name="Mclaughlin S."/>
        </authorList>
    </citation>
    <scope>NUCLEOTIDE SEQUENCE</scope>
    <source>
        <strain evidence="1">MGC-MH-2018</strain>
    </source>
</reference>
<protein>
    <submittedName>
        <fullName evidence="1">Meiotically up-regulated gene 137 protein</fullName>
    </submittedName>
</protein>
<sequence length="777" mass="84974">MASKSWAGEVISSKEKPAVNEEFKELEKDIELRREGIQRLIVASGTYHHSLSKKKANASLDEVEKMLPIDILGITMIVHGEEFGDDSTFGSALVKLGRAHSKIATLQEAYALTFKDTFMGTLEKFKDQIKEYEAVKKKLENRKVIYDSATVKFEKAQSSRKDKDRREAEDELERARQRYDEAAEDLRAHMHAIQENEHNQYRELGTLLDLETTYIQSYLDVLKDVKADWPERVIYMSGSSSASKSSGSFNRDSQYPSRVNGQGRTYSSPSDSSEDDRPTTPGPISGRHSRAGSTASKPPSRPASRLSRKRASSSATTKGSSEDKDKEKEKDDNRPRRKSVTGWASSAVESVTGSKNKKSKDTDSFTTLDDDQHPGATENGTLHKSSSFRSLGRKSSKNKSKESLSGTTTATPKILKPPSAQGQKVVRALYDFSGSSDELSFKAGNDIIVVHEVLDDWWMGEVNGHRGLFPTSYTEVVGSNKSMFPPGKPPRVIHPGPGYDQDDSDFDGDYRHDHDHDHYMTSDADEEQIIRATPMAVNRSPIFYGGFDDKASFTGSMADEADDEDTKRIQPVSTRQRVAFPDDNGDDNWGPPKPPQQPQQPQTQQQQNSSTLPSFSTPSMLSQARRNMLRSLDPAQQPLINRSMSEAPSPTSGGLGGGGGSASNVYGSGSVSTGTTTPTKKIPPPPPPRRAISQVPATGPPIPERKAPGAAASHTLNGSASTLTTPASSVSGHGYDRSPFESAIELEGVGGAAQCEQFRQNPFKPKGMCSNCLEFHG</sequence>
<evidence type="ECO:0000313" key="2">
    <source>
        <dbReference type="Proteomes" id="UP000664032"/>
    </source>
</evidence>
<dbReference type="EMBL" id="JAFIQS020000010">
    <property type="protein sequence ID" value="KAH9477142.1"/>
    <property type="molecule type" value="Genomic_DNA"/>
</dbReference>
<proteinExistence type="predicted"/>
<comment type="caution">
    <text evidence="1">The sequence shown here is derived from an EMBL/GenBank/DDBJ whole genome shotgun (WGS) entry which is preliminary data.</text>
</comment>
<keyword evidence="2" id="KW-1185">Reference proteome</keyword>
<evidence type="ECO:0000313" key="1">
    <source>
        <dbReference type="EMBL" id="KAH9477142.1"/>
    </source>
</evidence>